<dbReference type="KEGG" id="bgt:106071249"/>
<feature type="transmembrane region" description="Helical" evidence="10">
    <location>
        <begin position="182"/>
        <end position="206"/>
    </location>
</feature>
<organism evidence="13 14">
    <name type="scientific">Biomphalaria glabrata</name>
    <name type="common">Bloodfluke planorb</name>
    <name type="synonym">Freshwater snail</name>
    <dbReference type="NCBI Taxonomy" id="6526"/>
    <lineage>
        <taxon>Eukaryota</taxon>
        <taxon>Metazoa</taxon>
        <taxon>Spiralia</taxon>
        <taxon>Lophotrochozoa</taxon>
        <taxon>Mollusca</taxon>
        <taxon>Gastropoda</taxon>
        <taxon>Heterobranchia</taxon>
        <taxon>Euthyneura</taxon>
        <taxon>Panpulmonata</taxon>
        <taxon>Hygrophila</taxon>
        <taxon>Lymnaeoidea</taxon>
        <taxon>Planorbidae</taxon>
        <taxon>Biomphalaria</taxon>
    </lineage>
</organism>
<dbReference type="VEuPathDB" id="VectorBase:BGLB016611"/>
<dbReference type="GO" id="GO:0016887">
    <property type="term" value="F:ATP hydrolysis activity"/>
    <property type="evidence" value="ECO:0007669"/>
    <property type="project" value="InterPro"/>
</dbReference>
<feature type="transmembrane region" description="Helical" evidence="10">
    <location>
        <begin position="142"/>
        <end position="162"/>
    </location>
</feature>
<dbReference type="InterPro" id="IPR027417">
    <property type="entry name" value="P-loop_NTPase"/>
</dbReference>
<dbReference type="Pfam" id="PF00005">
    <property type="entry name" value="ABC_tran"/>
    <property type="match status" value="2"/>
</dbReference>
<proteinExistence type="predicted"/>
<dbReference type="GO" id="GO:0005524">
    <property type="term" value="F:ATP binding"/>
    <property type="evidence" value="ECO:0007669"/>
    <property type="project" value="UniProtKB-KW"/>
</dbReference>
<dbReference type="GO" id="GO:0005743">
    <property type="term" value="C:mitochondrial inner membrane"/>
    <property type="evidence" value="ECO:0007669"/>
    <property type="project" value="TreeGrafter"/>
</dbReference>
<dbReference type="InterPro" id="IPR039421">
    <property type="entry name" value="Type_1_exporter"/>
</dbReference>
<evidence type="ECO:0000256" key="5">
    <source>
        <dbReference type="ARBA" id="ARBA00022840"/>
    </source>
</evidence>
<dbReference type="GO" id="GO:0090374">
    <property type="term" value="P:oligopeptide export from mitochondrion"/>
    <property type="evidence" value="ECO:0007669"/>
    <property type="project" value="TreeGrafter"/>
</dbReference>
<keyword evidence="7 10" id="KW-1133">Transmembrane helix</keyword>
<dbReference type="CDD" id="cd18573">
    <property type="entry name" value="ABC_6TM_ABCB10_like"/>
    <property type="match status" value="1"/>
</dbReference>
<keyword evidence="9 10" id="KW-0472">Membrane</keyword>
<keyword evidence="6" id="KW-0809">Transit peptide</keyword>
<dbReference type="Gene3D" id="3.40.50.300">
    <property type="entry name" value="P-loop containing nucleotide triphosphate hydrolases"/>
    <property type="match status" value="2"/>
</dbReference>
<dbReference type="Proteomes" id="UP000076420">
    <property type="component" value="Unassembled WGS sequence"/>
</dbReference>
<evidence type="ECO:0000256" key="3">
    <source>
        <dbReference type="ARBA" id="ARBA00022741"/>
    </source>
</evidence>
<dbReference type="InterPro" id="IPR036640">
    <property type="entry name" value="ABC1_TM_sf"/>
</dbReference>
<dbReference type="InterPro" id="IPR003439">
    <property type="entry name" value="ABC_transporter-like_ATP-bd"/>
</dbReference>
<feature type="transmembrane region" description="Helical" evidence="10">
    <location>
        <begin position="367"/>
        <end position="387"/>
    </location>
</feature>
<evidence type="ECO:0000256" key="2">
    <source>
        <dbReference type="ARBA" id="ARBA00022692"/>
    </source>
</evidence>
<dbReference type="Gene3D" id="1.20.1560.10">
    <property type="entry name" value="ABC transporter type 1, transmembrane domain"/>
    <property type="match status" value="1"/>
</dbReference>
<dbReference type="SUPFAM" id="SSF52540">
    <property type="entry name" value="P-loop containing nucleoside triphosphate hydrolases"/>
    <property type="match status" value="1"/>
</dbReference>
<gene>
    <name evidence="13" type="primary">106071249</name>
</gene>
<feature type="transmembrane region" description="Helical" evidence="10">
    <location>
        <begin position="285"/>
        <end position="306"/>
    </location>
</feature>
<dbReference type="InterPro" id="IPR003593">
    <property type="entry name" value="AAA+_ATPase"/>
</dbReference>
<protein>
    <recommendedName>
        <fullName evidence="15">ABC transmembrane type-1 domain-containing protein</fullName>
    </recommendedName>
</protein>
<feature type="domain" description="ABC transmembrane type-1" evidence="12">
    <location>
        <begin position="144"/>
        <end position="428"/>
    </location>
</feature>
<dbReference type="InterPro" id="IPR011527">
    <property type="entry name" value="ABC1_TM_dom"/>
</dbReference>
<evidence type="ECO:0000256" key="7">
    <source>
        <dbReference type="ARBA" id="ARBA00022989"/>
    </source>
</evidence>
<dbReference type="STRING" id="6526.A0A2C9K8Z9"/>
<dbReference type="GO" id="GO:0015421">
    <property type="term" value="F:ABC-type oligopeptide transporter activity"/>
    <property type="evidence" value="ECO:0007669"/>
    <property type="project" value="TreeGrafter"/>
</dbReference>
<evidence type="ECO:0000313" key="14">
    <source>
        <dbReference type="Proteomes" id="UP000076420"/>
    </source>
</evidence>
<sequence length="817" mass="90791">MAAMIFTFVKPPHLHRTLNLCKNSTHFLQRMPLHSTKAVHIDNVFAAYKLFSQRAKVRFNVQSNFHSLSRLRQHGGTILGSWPTRIFKRISRAANSQNVNKAQNKLSPSAKQGLNQMSVTNVAKPKNIKRLLALAKDEKWKLTGALLCLIVSSFVTLSVPYFIGKIVDLIYTTEKEKMVHKLTVFCSSLLGIFLIGGLANFGRVYIIQCSSQRIVKTLRELLFGKIMRQEVGFFDKTKTGELINRLSSDTQVVSQALSQNISDGVRSILQSITGLGMMVFISAKLTLISMCIVPPVAVGSIIYGRYLRKITKKVQDSLANATQVAEERIATIRTVRAFAHEDKECTMYNDSIDQVLQLSYKESLARAIFWGFAGFSGNVIIISVFYFGGRMMMVSDISVGDLSAFLMYAAYVGTSLNGITSFITELNRGVAASDRIWDIMDRKPLIELDYLTRPLKTLDFFKGNLRMNNVSFSYPSRSEMPIFTDMTLDIPSGSVTAIVGPSGSGKSTISSLLLRLYDPLSVSNLNSCYKIPDNSQSQISIQCSLNNFHICICRPMLSQWHQDIPQRNDLLGDLTHLRLGLVISLFSDTEKKEKQGNLIEKITIAATKHKQFIVACTHDMPASGSQHRGHVLPSIGQGIIALHVRGEVVARITTRYKDVVAVSGTSMGVEVPLAELNHRRDLQVCGGGNHIKDVVTFQGGRGGDFSFEKHFLYIPGGQRQRVAIARAILKNPKILILDEATSALDAESEYQVQDALDKLMVGRTVLIIAHRLSTIKSADKIVVIDEGQVKESGSYDQLISLPEGLFKKLVERQTFVK</sequence>
<dbReference type="AlphaFoldDB" id="A0A2C9K8Z9"/>
<evidence type="ECO:0000313" key="13">
    <source>
        <dbReference type="EnsemblMetazoa" id="BGLB016611-PA"/>
    </source>
</evidence>
<evidence type="ECO:0000259" key="11">
    <source>
        <dbReference type="PROSITE" id="PS50893"/>
    </source>
</evidence>
<dbReference type="FunFam" id="1.20.1560.10:FF:000048">
    <property type="entry name" value="ATP-binding cassette sub-family B member 10, mitochondrial"/>
    <property type="match status" value="1"/>
</dbReference>
<evidence type="ECO:0000259" key="12">
    <source>
        <dbReference type="PROSITE" id="PS50929"/>
    </source>
</evidence>
<feature type="domain" description="ABC transporter" evidence="11">
    <location>
        <begin position="465"/>
        <end position="811"/>
    </location>
</feature>
<comment type="subcellular location">
    <subcellularLocation>
        <location evidence="1">Membrane</location>
        <topology evidence="1">Multi-pass membrane protein</topology>
    </subcellularLocation>
</comment>
<dbReference type="SMART" id="SM00382">
    <property type="entry name" value="AAA"/>
    <property type="match status" value="1"/>
</dbReference>
<keyword evidence="8" id="KW-0496">Mitochondrion</keyword>
<feature type="transmembrane region" description="Helical" evidence="10">
    <location>
        <begin position="399"/>
        <end position="419"/>
    </location>
</feature>
<keyword evidence="5" id="KW-0067">ATP-binding</keyword>
<dbReference type="EnsemblMetazoa" id="BGLB016611-RA">
    <property type="protein sequence ID" value="BGLB016611-PA"/>
    <property type="gene ID" value="BGLB016611"/>
</dbReference>
<evidence type="ECO:0000256" key="6">
    <source>
        <dbReference type="ARBA" id="ARBA00022946"/>
    </source>
</evidence>
<evidence type="ECO:0000256" key="9">
    <source>
        <dbReference type="ARBA" id="ARBA00023136"/>
    </source>
</evidence>
<dbReference type="PROSITE" id="PS50893">
    <property type="entry name" value="ABC_TRANSPORTER_2"/>
    <property type="match status" value="1"/>
</dbReference>
<keyword evidence="3" id="KW-0547">Nucleotide-binding</keyword>
<dbReference type="Pfam" id="PF00664">
    <property type="entry name" value="ABC_membrane"/>
    <property type="match status" value="1"/>
</dbReference>
<keyword evidence="2 10" id="KW-0812">Transmembrane</keyword>
<dbReference type="PROSITE" id="PS50929">
    <property type="entry name" value="ABC_TM1F"/>
    <property type="match status" value="1"/>
</dbReference>
<dbReference type="VEuPathDB" id="VectorBase:BGLAX_029370"/>
<dbReference type="SUPFAM" id="SSF90123">
    <property type="entry name" value="ABC transporter transmembrane region"/>
    <property type="match status" value="1"/>
</dbReference>
<evidence type="ECO:0000256" key="10">
    <source>
        <dbReference type="SAM" id="Phobius"/>
    </source>
</evidence>
<evidence type="ECO:0000256" key="4">
    <source>
        <dbReference type="ARBA" id="ARBA00022792"/>
    </source>
</evidence>
<reference evidence="13" key="1">
    <citation type="submission" date="2020-05" db="UniProtKB">
        <authorList>
            <consortium name="EnsemblMetazoa"/>
        </authorList>
    </citation>
    <scope>IDENTIFICATION</scope>
    <source>
        <strain evidence="13">BB02</strain>
    </source>
</reference>
<evidence type="ECO:0000256" key="8">
    <source>
        <dbReference type="ARBA" id="ARBA00023128"/>
    </source>
</evidence>
<evidence type="ECO:0000256" key="1">
    <source>
        <dbReference type="ARBA" id="ARBA00004141"/>
    </source>
</evidence>
<accession>A0A2C9K8Z9</accession>
<dbReference type="PANTHER" id="PTHR43394:SF1">
    <property type="entry name" value="ATP-BINDING CASSETTE SUB-FAMILY B MEMBER 10, MITOCHONDRIAL"/>
    <property type="match status" value="1"/>
</dbReference>
<name>A0A2C9K8Z9_BIOGL</name>
<keyword evidence="4" id="KW-0999">Mitochondrion inner membrane</keyword>
<dbReference type="OrthoDB" id="6500128at2759"/>
<dbReference type="PANTHER" id="PTHR43394">
    <property type="entry name" value="ATP-DEPENDENT PERMEASE MDL1, MITOCHONDRIAL"/>
    <property type="match status" value="1"/>
</dbReference>
<evidence type="ECO:0008006" key="15">
    <source>
        <dbReference type="Google" id="ProtNLM"/>
    </source>
</evidence>